<proteinExistence type="inferred from homology"/>
<dbReference type="GO" id="GO:0016805">
    <property type="term" value="F:dipeptidase activity"/>
    <property type="evidence" value="ECO:0007669"/>
    <property type="project" value="InterPro"/>
</dbReference>
<dbReference type="AlphaFoldDB" id="A0A418B030"/>
<keyword evidence="2" id="KW-0472">Membrane</keyword>
<accession>A0A418B030</accession>
<dbReference type="GO" id="GO:0006508">
    <property type="term" value="P:proteolysis"/>
    <property type="evidence" value="ECO:0007669"/>
    <property type="project" value="InterPro"/>
</dbReference>
<protein>
    <recommendedName>
        <fullName evidence="5">Peptidase</fullName>
    </recommendedName>
</protein>
<evidence type="ECO:0000256" key="1">
    <source>
        <dbReference type="ARBA" id="ARBA00005705"/>
    </source>
</evidence>
<name>A0A418B030_9STRA</name>
<dbReference type="InterPro" id="IPR005322">
    <property type="entry name" value="Peptidase_C69"/>
</dbReference>
<evidence type="ECO:0000313" key="3">
    <source>
        <dbReference type="EMBL" id="RHY31331.1"/>
    </source>
</evidence>
<dbReference type="PANTHER" id="PTHR12994:SF17">
    <property type="entry name" value="LD30995P"/>
    <property type="match status" value="1"/>
</dbReference>
<dbReference type="Pfam" id="PF03577">
    <property type="entry name" value="Peptidase_C69"/>
    <property type="match status" value="1"/>
</dbReference>
<comment type="similarity">
    <text evidence="1">Belongs to the peptidase C69 family. Secernin subfamily.</text>
</comment>
<gene>
    <name evidence="3" type="ORF">DYB32_003592</name>
</gene>
<dbReference type="GO" id="GO:0070004">
    <property type="term" value="F:cysteine-type exopeptidase activity"/>
    <property type="evidence" value="ECO:0007669"/>
    <property type="project" value="InterPro"/>
</dbReference>
<evidence type="ECO:0000256" key="2">
    <source>
        <dbReference type="SAM" id="Phobius"/>
    </source>
</evidence>
<evidence type="ECO:0008006" key="5">
    <source>
        <dbReference type="Google" id="ProtNLM"/>
    </source>
</evidence>
<sequence>MDSVAAPVDLRLVRVPAMKHAPGAKRPVYNDELHHGYPRFVSAERGPGYMPVDGSNQTVSTPMGYIPQVNSTYAYWDGDFGMQNEVQLSIAETTCAARTVGYPLDMPNGRNLLNIGELSRIALERCDTAVCAIKTMGSLAEEYGFYGEYSMDQLKPGYAGSSEALMIADKYQNVWIFHILTGPHNSGAIWAAQRLGDDQFTIVPNTFVIRTLNLTDSDNYLASNNVTAHAYAQGWASPSKPFDFTAAYAYDRGTPNKPLYSGRRMWRAYETVAPSLRLDPEVGFHPQVPTYPMSVKPDAPISHLTIMHIFGDHYENTTYDLTKGIAAGPFHDPERYGYARNLTGNWERAISIARATHSTVLQTRPNLPDAIGGVAWYGPSVPADTVYFPISCGQNSLPTVFNQARRTKFDSDSTWWAFHFTSNWAHLRYDVIHKEIKTERSKYIYAALDLQNATEAACRARNLTTQDCVALLESAYNNFIVNTTKSWWAFAWHLVSSYNAGYHLFNESRSGGRVIGYAADWANQTDYVLYPQHYNPPAQVAIEENIAAAVDPETGVASVLVGSSKLDEEYDLPSGFVVGFVCGTMSLSFLVGIIALVCHVREAVASGNKTEATKSGDAKKTADAPVEAVEEVAVV</sequence>
<evidence type="ECO:0000313" key="4">
    <source>
        <dbReference type="Proteomes" id="UP000285060"/>
    </source>
</evidence>
<dbReference type="EMBL" id="QUSY01000224">
    <property type="protein sequence ID" value="RHY31331.1"/>
    <property type="molecule type" value="Genomic_DNA"/>
</dbReference>
<keyword evidence="2" id="KW-1133">Transmembrane helix</keyword>
<feature type="transmembrane region" description="Helical" evidence="2">
    <location>
        <begin position="576"/>
        <end position="600"/>
    </location>
</feature>
<organism evidence="3 4">
    <name type="scientific">Aphanomyces invadans</name>
    <dbReference type="NCBI Taxonomy" id="157072"/>
    <lineage>
        <taxon>Eukaryota</taxon>
        <taxon>Sar</taxon>
        <taxon>Stramenopiles</taxon>
        <taxon>Oomycota</taxon>
        <taxon>Saprolegniomycetes</taxon>
        <taxon>Saprolegniales</taxon>
        <taxon>Verrucalvaceae</taxon>
        <taxon>Aphanomyces</taxon>
    </lineage>
</organism>
<keyword evidence="4" id="KW-1185">Reference proteome</keyword>
<reference evidence="3 4" key="1">
    <citation type="submission" date="2018-08" db="EMBL/GenBank/DDBJ databases">
        <title>Aphanomyces genome sequencing and annotation.</title>
        <authorList>
            <person name="Minardi D."/>
            <person name="Oidtmann B."/>
            <person name="Van Der Giezen M."/>
            <person name="Studholme D.J."/>
        </authorList>
    </citation>
    <scope>NUCLEOTIDE SEQUENCE [LARGE SCALE GENOMIC DNA]</scope>
    <source>
        <strain evidence="3 4">NJM0002</strain>
    </source>
</reference>
<comment type="caution">
    <text evidence="3">The sequence shown here is derived from an EMBL/GenBank/DDBJ whole genome shotgun (WGS) entry which is preliminary data.</text>
</comment>
<dbReference type="VEuPathDB" id="FungiDB:H310_06254"/>
<dbReference type="Proteomes" id="UP000285060">
    <property type="component" value="Unassembled WGS sequence"/>
</dbReference>
<keyword evidence="2" id="KW-0812">Transmembrane</keyword>
<dbReference type="PANTHER" id="PTHR12994">
    <property type="entry name" value="SECERNIN"/>
    <property type="match status" value="1"/>
</dbReference>
<dbReference type="VEuPathDB" id="FungiDB:H310_06253"/>